<gene>
    <name evidence="2" type="ORF">EJ73_00859</name>
</gene>
<proteinExistence type="predicted"/>
<comment type="caution">
    <text evidence="2">The sequence shown here is derived from an EMBL/GenBank/DDBJ whole genome shotgun (WGS) entry which is preliminary data.</text>
</comment>
<evidence type="ECO:0000313" key="2">
    <source>
        <dbReference type="EMBL" id="PXX23191.1"/>
    </source>
</evidence>
<accession>A0A318IEM7</accession>
<feature type="signal peptide" evidence="1">
    <location>
        <begin position="1"/>
        <end position="20"/>
    </location>
</feature>
<keyword evidence="3" id="KW-1185">Reference proteome</keyword>
<dbReference type="Proteomes" id="UP000248314">
    <property type="component" value="Unassembled WGS sequence"/>
</dbReference>
<keyword evidence="1" id="KW-0732">Signal</keyword>
<protein>
    <submittedName>
        <fullName evidence="2">Uncharacterized protein</fullName>
    </submittedName>
</protein>
<dbReference type="AlphaFoldDB" id="A0A318IEM7"/>
<dbReference type="EMBL" id="QJJX01000007">
    <property type="protein sequence ID" value="PXX23191.1"/>
    <property type="molecule type" value="Genomic_DNA"/>
</dbReference>
<organism evidence="2 3">
    <name type="scientific">Hoylesella shahii DSM 15611 = JCM 12083</name>
    <dbReference type="NCBI Taxonomy" id="1122991"/>
    <lineage>
        <taxon>Bacteria</taxon>
        <taxon>Pseudomonadati</taxon>
        <taxon>Bacteroidota</taxon>
        <taxon>Bacteroidia</taxon>
        <taxon>Bacteroidales</taxon>
        <taxon>Prevotellaceae</taxon>
        <taxon>Hoylesella</taxon>
    </lineage>
</organism>
<sequence>MTKIFIAIAFACILSLSARANNDAGIEGVAFGSNYETTLAGIRSTFGTPIQANKQQIVYKDMTFKGLKFEKAIFKFQTDSLGNTYFSEARFTSSPTNKRGALKDIEVLAKTMDKDYPGVTIDWEDESTPFYKGGMSPLGNSYLFTVCIYPVNNGYTTVLRYGPLPYVKR</sequence>
<dbReference type="RefSeq" id="WP_110370078.1">
    <property type="nucleotide sequence ID" value="NZ_QJJX01000007.1"/>
</dbReference>
<evidence type="ECO:0000256" key="1">
    <source>
        <dbReference type="SAM" id="SignalP"/>
    </source>
</evidence>
<name>A0A318IEM7_9BACT</name>
<reference evidence="2 3" key="1">
    <citation type="submission" date="2018-05" db="EMBL/GenBank/DDBJ databases">
        <title>Genomic Encyclopedia of Type Strains, Phase I: the one thousand microbial genomes (KMG-I) project.</title>
        <authorList>
            <person name="Kyrpides N."/>
        </authorList>
    </citation>
    <scope>NUCLEOTIDE SEQUENCE [LARGE SCALE GENOMIC DNA]</scope>
    <source>
        <strain evidence="2 3">DSM 15611</strain>
    </source>
</reference>
<evidence type="ECO:0000313" key="3">
    <source>
        <dbReference type="Proteomes" id="UP000248314"/>
    </source>
</evidence>
<feature type="chain" id="PRO_5016300869" evidence="1">
    <location>
        <begin position="21"/>
        <end position="169"/>
    </location>
</feature>